<accession>A0ABU2H1P6</accession>
<protein>
    <submittedName>
        <fullName evidence="9">MgtC/SapB family protein</fullName>
    </submittedName>
</protein>
<keyword evidence="3" id="KW-1003">Cell membrane</keyword>
<dbReference type="PANTHER" id="PTHR33778">
    <property type="entry name" value="PROTEIN MGTC"/>
    <property type="match status" value="1"/>
</dbReference>
<proteinExistence type="inferred from homology"/>
<reference evidence="10" key="1">
    <citation type="submission" date="2023-07" db="EMBL/GenBank/DDBJ databases">
        <title>Novel species in the genus Lipingzhangella isolated from Sambhar Salt Lake.</title>
        <authorList>
            <person name="Jiya N."/>
            <person name="Kajale S."/>
            <person name="Sharma A."/>
        </authorList>
    </citation>
    <scope>NUCLEOTIDE SEQUENCE [LARGE SCALE GENOMIC DNA]</scope>
    <source>
        <strain evidence="10">LS1_29</strain>
    </source>
</reference>
<dbReference type="InterPro" id="IPR049177">
    <property type="entry name" value="MgtC_SapB_SrpB_YhiD_N"/>
</dbReference>
<feature type="transmembrane region" description="Helical" evidence="7">
    <location>
        <begin position="34"/>
        <end position="50"/>
    </location>
</feature>
<sequence length="210" mass="21562">MALAKVAAAVLLGGIIGFEREVEAQRAGLRTHILVALGAVLFTLAGLTIDDISPSRLAAQVASGIGFLGAGAILREGLTVHGLTTAASLWVTAAMGVAVGLGSWTAALAAAVIAPLVLRVLKRASAELTVNRPNQLVTLELSPDQDPVDLAAEVNSRLPGSTATRLMTTTEGSTLQLMVRAPRTQPVTTLNSQLRDLPGVHSVTIGNPPT</sequence>
<dbReference type="Proteomes" id="UP001250214">
    <property type="component" value="Unassembled WGS sequence"/>
</dbReference>
<evidence type="ECO:0000256" key="4">
    <source>
        <dbReference type="ARBA" id="ARBA00022692"/>
    </source>
</evidence>
<keyword evidence="10" id="KW-1185">Reference proteome</keyword>
<dbReference type="PRINTS" id="PR01837">
    <property type="entry name" value="MGTCSAPBPROT"/>
</dbReference>
<dbReference type="InterPro" id="IPR003416">
    <property type="entry name" value="MgtC/SapB/SrpB/YhiD_fam"/>
</dbReference>
<keyword evidence="6 7" id="KW-0472">Membrane</keyword>
<comment type="similarity">
    <text evidence="2">Belongs to the MgtC/SapB family.</text>
</comment>
<evidence type="ECO:0000256" key="2">
    <source>
        <dbReference type="ARBA" id="ARBA00009298"/>
    </source>
</evidence>
<comment type="subcellular location">
    <subcellularLocation>
        <location evidence="1">Cell membrane</location>
        <topology evidence="1">Multi-pass membrane protein</topology>
    </subcellularLocation>
</comment>
<gene>
    <name evidence="9" type="ORF">RIF23_02770</name>
</gene>
<evidence type="ECO:0000256" key="7">
    <source>
        <dbReference type="SAM" id="Phobius"/>
    </source>
</evidence>
<keyword evidence="5 7" id="KW-1133">Transmembrane helix</keyword>
<dbReference type="Pfam" id="PF02308">
    <property type="entry name" value="MgtC"/>
    <property type="match status" value="1"/>
</dbReference>
<dbReference type="EMBL" id="JAVLVT010000001">
    <property type="protein sequence ID" value="MDS1269216.1"/>
    <property type="molecule type" value="Genomic_DNA"/>
</dbReference>
<feature type="domain" description="MgtC/SapB/SrpB/YhiD N-terminal" evidence="8">
    <location>
        <begin position="7"/>
        <end position="124"/>
    </location>
</feature>
<evidence type="ECO:0000313" key="10">
    <source>
        <dbReference type="Proteomes" id="UP001250214"/>
    </source>
</evidence>
<name>A0ABU2H1P6_9ACTN</name>
<dbReference type="PANTHER" id="PTHR33778:SF1">
    <property type="entry name" value="MAGNESIUM TRANSPORTER YHID-RELATED"/>
    <property type="match status" value="1"/>
</dbReference>
<evidence type="ECO:0000313" key="9">
    <source>
        <dbReference type="EMBL" id="MDS1269216.1"/>
    </source>
</evidence>
<evidence type="ECO:0000256" key="3">
    <source>
        <dbReference type="ARBA" id="ARBA00022475"/>
    </source>
</evidence>
<evidence type="ECO:0000259" key="8">
    <source>
        <dbReference type="Pfam" id="PF02308"/>
    </source>
</evidence>
<keyword evidence="4 7" id="KW-0812">Transmembrane</keyword>
<feature type="transmembrane region" description="Helical" evidence="7">
    <location>
        <begin position="94"/>
        <end position="118"/>
    </location>
</feature>
<evidence type="ECO:0000256" key="6">
    <source>
        <dbReference type="ARBA" id="ARBA00023136"/>
    </source>
</evidence>
<comment type="caution">
    <text evidence="9">The sequence shown here is derived from an EMBL/GenBank/DDBJ whole genome shotgun (WGS) entry which is preliminary data.</text>
</comment>
<dbReference type="RefSeq" id="WP_310910717.1">
    <property type="nucleotide sequence ID" value="NZ_JAVLVT010000001.1"/>
</dbReference>
<evidence type="ECO:0000256" key="5">
    <source>
        <dbReference type="ARBA" id="ARBA00022989"/>
    </source>
</evidence>
<evidence type="ECO:0000256" key="1">
    <source>
        <dbReference type="ARBA" id="ARBA00004651"/>
    </source>
</evidence>
<organism evidence="9 10">
    <name type="scientific">Lipingzhangella rawalii</name>
    <dbReference type="NCBI Taxonomy" id="2055835"/>
    <lineage>
        <taxon>Bacteria</taxon>
        <taxon>Bacillati</taxon>
        <taxon>Actinomycetota</taxon>
        <taxon>Actinomycetes</taxon>
        <taxon>Streptosporangiales</taxon>
        <taxon>Nocardiopsidaceae</taxon>
        <taxon>Lipingzhangella</taxon>
    </lineage>
</organism>